<gene>
    <name evidence="10" type="ORF">ABXS70_10465</name>
</gene>
<accession>A0AAU8NK17</accession>
<dbReference type="Gene3D" id="3.40.710.10">
    <property type="entry name" value="DD-peptidase/beta-lactamase superfamily"/>
    <property type="match status" value="1"/>
</dbReference>
<evidence type="ECO:0000256" key="4">
    <source>
        <dbReference type="ARBA" id="ARBA00022840"/>
    </source>
</evidence>
<evidence type="ECO:0000259" key="8">
    <source>
        <dbReference type="PROSITE" id="PS50893"/>
    </source>
</evidence>
<dbReference type="SUPFAM" id="SSF90123">
    <property type="entry name" value="ABC transporter transmembrane region"/>
    <property type="match status" value="1"/>
</dbReference>
<keyword evidence="4" id="KW-0067">ATP-binding</keyword>
<feature type="transmembrane region" description="Helical" evidence="7">
    <location>
        <begin position="472"/>
        <end position="494"/>
    </location>
</feature>
<dbReference type="PROSITE" id="PS50929">
    <property type="entry name" value="ABC_TM1F"/>
    <property type="match status" value="1"/>
</dbReference>
<feature type="transmembrane region" description="Helical" evidence="7">
    <location>
        <begin position="613"/>
        <end position="633"/>
    </location>
</feature>
<name>A0AAU8NK17_9BACL</name>
<dbReference type="EMBL" id="CP159992">
    <property type="protein sequence ID" value="XCP97088.1"/>
    <property type="molecule type" value="Genomic_DNA"/>
</dbReference>
<evidence type="ECO:0000256" key="3">
    <source>
        <dbReference type="ARBA" id="ARBA00022741"/>
    </source>
</evidence>
<dbReference type="InterPro" id="IPR001466">
    <property type="entry name" value="Beta-lactam-related"/>
</dbReference>
<dbReference type="InterPro" id="IPR005898">
    <property type="entry name" value="Cyc_pep_transpt_SyrD/YojI"/>
</dbReference>
<keyword evidence="6 7" id="KW-0472">Membrane</keyword>
<feature type="transmembrane region" description="Helical" evidence="7">
    <location>
        <begin position="639"/>
        <end position="658"/>
    </location>
</feature>
<keyword evidence="2 7" id="KW-0812">Transmembrane</keyword>
<dbReference type="Gene3D" id="3.40.50.300">
    <property type="entry name" value="P-loop containing nucleotide triphosphate hydrolases"/>
    <property type="match status" value="1"/>
</dbReference>
<dbReference type="SMART" id="SM00382">
    <property type="entry name" value="AAA"/>
    <property type="match status" value="1"/>
</dbReference>
<reference evidence="10" key="1">
    <citation type="submission" date="2024-05" db="EMBL/GenBank/DDBJ databases">
        <title>Draft genome assemblies of 36 bacteria isolated from hibernating arctic ground squirrels.</title>
        <authorList>
            <person name="McKee H."/>
            <person name="Mullen L."/>
            <person name="Drown D.M."/>
            <person name="Duddleston K.N."/>
        </authorList>
    </citation>
    <scope>NUCLEOTIDE SEQUENCE</scope>
    <source>
        <strain evidence="10">AN1007</strain>
    </source>
</reference>
<dbReference type="InterPro" id="IPR003439">
    <property type="entry name" value="ABC_transporter-like_ATP-bd"/>
</dbReference>
<organism evidence="10">
    <name type="scientific">Paenibacillus sp. AN1007</name>
    <dbReference type="NCBI Taxonomy" id="3151385"/>
    <lineage>
        <taxon>Bacteria</taxon>
        <taxon>Bacillati</taxon>
        <taxon>Bacillota</taxon>
        <taxon>Bacilli</taxon>
        <taxon>Bacillales</taxon>
        <taxon>Paenibacillaceae</taxon>
        <taxon>Paenibacillus</taxon>
    </lineage>
</organism>
<dbReference type="PANTHER" id="PTHR46825:SF11">
    <property type="entry name" value="PENICILLIN-BINDING PROTEIN 4"/>
    <property type="match status" value="1"/>
</dbReference>
<dbReference type="AlphaFoldDB" id="A0AAU8NK17"/>
<comment type="subcellular location">
    <subcellularLocation>
        <location evidence="1">Cell membrane</location>
        <topology evidence="1">Multi-pass membrane protein</topology>
    </subcellularLocation>
</comment>
<dbReference type="PANTHER" id="PTHR46825">
    <property type="entry name" value="D-ALANYL-D-ALANINE-CARBOXYPEPTIDASE/ENDOPEPTIDASE AMPH"/>
    <property type="match status" value="1"/>
</dbReference>
<feature type="transmembrane region" description="Helical" evidence="7">
    <location>
        <begin position="722"/>
        <end position="748"/>
    </location>
</feature>
<dbReference type="GO" id="GO:1904680">
    <property type="term" value="F:peptide transmembrane transporter activity"/>
    <property type="evidence" value="ECO:0007669"/>
    <property type="project" value="InterPro"/>
</dbReference>
<dbReference type="InterPro" id="IPR036640">
    <property type="entry name" value="ABC1_TM_sf"/>
</dbReference>
<evidence type="ECO:0000256" key="1">
    <source>
        <dbReference type="ARBA" id="ARBA00004651"/>
    </source>
</evidence>
<evidence type="ECO:0000256" key="2">
    <source>
        <dbReference type="ARBA" id="ARBA00022692"/>
    </source>
</evidence>
<feature type="transmembrane region" description="Helical" evidence="7">
    <location>
        <begin position="391"/>
        <end position="411"/>
    </location>
</feature>
<dbReference type="NCBIfam" id="TIGR01194">
    <property type="entry name" value="cyc_pep_trnsptr"/>
    <property type="match status" value="1"/>
</dbReference>
<sequence length="1040" mass="116459">MTIVMCITGLLLAIYPVSYLASAEASQTSLPKDEQLQQIEHLIKSQMDKSLIPGLAVTIVHGDETIYQQGFGFANVDKKQSVSPKSIFELGSTTKAFTGLGLLKLVAEGKLNLDDSVTDYIPWIKFHTKDSNRSDSVTLRQVLYQTSGIPFTSITSIPSSNDDTALRETIENLSGTTLDFSPGERFQYATINYDILGYVIEQVTNQSYEEYMNTEVLEPLGLQHTFLSKAEAETSGTMAQGYKLGYLNARPFDAPIYRGNTPAGYLYSDSNDMAQWLKIHLNTVPVKGSMEEIIGMSHMPDRTVSPDSDGSSYAAGWYVYQSGGGELSHSGNNPAYSSFVAFRPEEQVGVAVMANLNSSSTLVIGQGILDIMIGKEPVTELSDIYRTVDSISVVILAVSIPFMGLSLWFLGTMVRDILQRRRKSAQGWIKHVIRVFGFVLFAGGVGVAFLYIPQVLFNGVNWSFAEVWAPPSLKMAVSILYASLILFGLCMLLHSMFPGEGKRTPLFPFAVLCLVSGLGNTLIIFIINQALINTSSFQTGLFTFFLMGLAAYVISQKIVRSQLIRFTNDLIYQKQTEIINRILRSPYYKVEKVAKEKLYAVLNHDIETISGGINVLVFGLTSIITLIFCFIYLGYLNIYGLLISLLVVSLAALAYYVAGRHANKHWARTRDVQNVFYKYIGHMAQGFKELSLHQDKKKQFQIDMHDTCDEYRQRRIQGDIRFANVFVIGEILFTVVIGVVAFIFPILFDSVQSYSLSSFVFIFLYMGAPVRGVLDAVPDLIRVRIAWNRMNELAGELDDEKHSETNSNMTKEHQIDKFSHLELQDIHYEYVSPNGTSFSIGPINLTLRAGEITFITGGNGSGKSTLVKLLTGLYKPSSGNLFVNGKPKLNGEQSELFAAVFSEYHLFDKLYGLTNSLDKGSIDYHLEKLQLEQKVSIEDGKFSTTDLSSGQRRRLALLISYLEDRPVYLFDEWAADQDPEYRRYFYHHVLPELKLRGKCVIAVTHDDRYFEQADKLVKMEFGKMEMLDPKQHGSLPAYGT</sequence>
<dbReference type="InterPro" id="IPR027417">
    <property type="entry name" value="P-loop_NTPase"/>
</dbReference>
<evidence type="ECO:0000256" key="6">
    <source>
        <dbReference type="ARBA" id="ARBA00023136"/>
    </source>
</evidence>
<dbReference type="Pfam" id="PF00144">
    <property type="entry name" value="Beta-lactamase"/>
    <property type="match status" value="1"/>
</dbReference>
<dbReference type="GO" id="GO:0016887">
    <property type="term" value="F:ATP hydrolysis activity"/>
    <property type="evidence" value="ECO:0007669"/>
    <property type="project" value="InterPro"/>
</dbReference>
<dbReference type="InterPro" id="IPR017871">
    <property type="entry name" value="ABC_transporter-like_CS"/>
</dbReference>
<evidence type="ECO:0000256" key="5">
    <source>
        <dbReference type="ARBA" id="ARBA00022989"/>
    </source>
</evidence>
<proteinExistence type="predicted"/>
<evidence type="ECO:0000256" key="7">
    <source>
        <dbReference type="SAM" id="Phobius"/>
    </source>
</evidence>
<dbReference type="PROSITE" id="PS50893">
    <property type="entry name" value="ABC_TRANSPORTER_2"/>
    <property type="match status" value="1"/>
</dbReference>
<dbReference type="InterPro" id="IPR012338">
    <property type="entry name" value="Beta-lactam/transpept-like"/>
</dbReference>
<dbReference type="GO" id="GO:0015833">
    <property type="term" value="P:peptide transport"/>
    <property type="evidence" value="ECO:0007669"/>
    <property type="project" value="InterPro"/>
</dbReference>
<keyword evidence="3" id="KW-0547">Nucleotide-binding</keyword>
<feature type="domain" description="ABC transporter" evidence="8">
    <location>
        <begin position="821"/>
        <end position="1039"/>
    </location>
</feature>
<feature type="transmembrane region" description="Helical" evidence="7">
    <location>
        <begin position="432"/>
        <end position="452"/>
    </location>
</feature>
<dbReference type="Pfam" id="PF00005">
    <property type="entry name" value="ABC_tran"/>
    <property type="match status" value="1"/>
</dbReference>
<dbReference type="GO" id="GO:0005524">
    <property type="term" value="F:ATP binding"/>
    <property type="evidence" value="ECO:0007669"/>
    <property type="project" value="UniProtKB-KW"/>
</dbReference>
<dbReference type="PROSITE" id="PS00211">
    <property type="entry name" value="ABC_TRANSPORTER_1"/>
    <property type="match status" value="1"/>
</dbReference>
<dbReference type="InterPro" id="IPR011527">
    <property type="entry name" value="ABC1_TM_dom"/>
</dbReference>
<dbReference type="InterPro" id="IPR050491">
    <property type="entry name" value="AmpC-like"/>
</dbReference>
<evidence type="ECO:0000313" key="10">
    <source>
        <dbReference type="EMBL" id="XCP97088.1"/>
    </source>
</evidence>
<protein>
    <submittedName>
        <fullName evidence="10">Cyclic peptide export ABC transporter</fullName>
    </submittedName>
</protein>
<dbReference type="SUPFAM" id="SSF56601">
    <property type="entry name" value="beta-lactamase/transpeptidase-like"/>
    <property type="match status" value="1"/>
</dbReference>
<evidence type="ECO:0000259" key="9">
    <source>
        <dbReference type="PROSITE" id="PS50929"/>
    </source>
</evidence>
<dbReference type="Gene3D" id="1.20.1560.10">
    <property type="entry name" value="ABC transporter type 1, transmembrane domain"/>
    <property type="match status" value="1"/>
</dbReference>
<keyword evidence="5 7" id="KW-1133">Transmembrane helix</keyword>
<feature type="transmembrane region" description="Helical" evidence="7">
    <location>
        <begin position="537"/>
        <end position="555"/>
    </location>
</feature>
<dbReference type="GO" id="GO:0005886">
    <property type="term" value="C:plasma membrane"/>
    <property type="evidence" value="ECO:0007669"/>
    <property type="project" value="UniProtKB-SubCell"/>
</dbReference>
<dbReference type="RefSeq" id="WP_366295637.1">
    <property type="nucleotide sequence ID" value="NZ_CP159992.1"/>
</dbReference>
<feature type="transmembrane region" description="Helical" evidence="7">
    <location>
        <begin position="754"/>
        <end position="774"/>
    </location>
</feature>
<feature type="domain" description="ABC transmembrane type-1" evidence="9">
    <location>
        <begin position="514"/>
        <end position="782"/>
    </location>
</feature>
<dbReference type="InterPro" id="IPR003593">
    <property type="entry name" value="AAA+_ATPase"/>
</dbReference>
<dbReference type="SUPFAM" id="SSF52540">
    <property type="entry name" value="P-loop containing nucleoside triphosphate hydrolases"/>
    <property type="match status" value="1"/>
</dbReference>
<dbReference type="GO" id="GO:0140359">
    <property type="term" value="F:ABC-type transporter activity"/>
    <property type="evidence" value="ECO:0007669"/>
    <property type="project" value="InterPro"/>
</dbReference>
<feature type="transmembrane region" description="Helical" evidence="7">
    <location>
        <begin position="506"/>
        <end position="531"/>
    </location>
</feature>